<dbReference type="GO" id="GO:0050354">
    <property type="term" value="F:triokinase activity"/>
    <property type="evidence" value="ECO:0007669"/>
    <property type="project" value="UniProtKB-EC"/>
</dbReference>
<evidence type="ECO:0000256" key="3">
    <source>
        <dbReference type="ARBA" id="ARBA00012578"/>
    </source>
</evidence>
<comment type="subunit">
    <text evidence="12">Homodimer. Interacts with IFIH1 (via the CARD domains), the interaction is inhibited by viral infection.</text>
</comment>
<evidence type="ECO:0000256" key="7">
    <source>
        <dbReference type="ARBA" id="ARBA00022777"/>
    </source>
</evidence>
<evidence type="ECO:0000256" key="15">
    <source>
        <dbReference type="ARBA" id="ARBA00048898"/>
    </source>
</evidence>
<dbReference type="SUPFAM" id="SSF101473">
    <property type="entry name" value="DhaL-like"/>
    <property type="match status" value="1"/>
</dbReference>
<keyword evidence="8" id="KW-0067">ATP-binding</keyword>
<proteinExistence type="predicted"/>
<feature type="domain" description="DhaL" evidence="16">
    <location>
        <begin position="383"/>
        <end position="516"/>
    </location>
</feature>
<keyword evidence="9" id="KW-0170">Cobalt</keyword>
<evidence type="ECO:0000256" key="13">
    <source>
        <dbReference type="ARBA" id="ARBA00047974"/>
    </source>
</evidence>
<evidence type="ECO:0000313" key="19">
    <source>
        <dbReference type="Proteomes" id="UP001516400"/>
    </source>
</evidence>
<reference evidence="18 19" key="1">
    <citation type="journal article" date="2021" name="BMC Biol.">
        <title>Horizontally acquired antibacterial genes associated with adaptive radiation of ladybird beetles.</title>
        <authorList>
            <person name="Li H.S."/>
            <person name="Tang X.F."/>
            <person name="Huang Y.H."/>
            <person name="Xu Z.Y."/>
            <person name="Chen M.L."/>
            <person name="Du X.Y."/>
            <person name="Qiu B.Y."/>
            <person name="Chen P.T."/>
            <person name="Zhang W."/>
            <person name="Slipinski A."/>
            <person name="Escalona H.E."/>
            <person name="Waterhouse R.M."/>
            <person name="Zwick A."/>
            <person name="Pang H."/>
        </authorList>
    </citation>
    <scope>NUCLEOTIDE SEQUENCE [LARGE SCALE GENOMIC DNA]</scope>
    <source>
        <strain evidence="18">SYSU2018</strain>
    </source>
</reference>
<dbReference type="GO" id="GO:0004371">
    <property type="term" value="F:glycerone kinase activity"/>
    <property type="evidence" value="ECO:0007669"/>
    <property type="project" value="UniProtKB-EC"/>
</dbReference>
<evidence type="ECO:0000256" key="10">
    <source>
        <dbReference type="ARBA" id="ARBA00032426"/>
    </source>
</evidence>
<dbReference type="PANTHER" id="PTHR28629">
    <property type="entry name" value="TRIOKINASE/FMN CYCLASE"/>
    <property type="match status" value="1"/>
</dbReference>
<dbReference type="InterPro" id="IPR036117">
    <property type="entry name" value="DhaL_dom_sf"/>
</dbReference>
<keyword evidence="5" id="KW-0808">Transferase</keyword>
<comment type="catalytic activity">
    <reaction evidence="13">
        <text>D-glyceraldehyde + ATP = D-glyceraldehyde 3-phosphate + ADP + H(+)</text>
        <dbReference type="Rhea" id="RHEA:13941"/>
        <dbReference type="ChEBI" id="CHEBI:15378"/>
        <dbReference type="ChEBI" id="CHEBI:17378"/>
        <dbReference type="ChEBI" id="CHEBI:30616"/>
        <dbReference type="ChEBI" id="CHEBI:59776"/>
        <dbReference type="ChEBI" id="CHEBI:456216"/>
        <dbReference type="EC" id="2.7.1.28"/>
    </reaction>
</comment>
<dbReference type="EMBL" id="JABFTP020000062">
    <property type="protein sequence ID" value="KAL3274191.1"/>
    <property type="molecule type" value="Genomic_DNA"/>
</dbReference>
<evidence type="ECO:0000259" key="16">
    <source>
        <dbReference type="PROSITE" id="PS51480"/>
    </source>
</evidence>
<gene>
    <name evidence="18" type="ORF">HHI36_015608</name>
</gene>
<dbReference type="FunFam" id="3.40.50.10440:FF:000001">
    <property type="entry name" value="Dihydroxyacetone kinase, DhaK subunit"/>
    <property type="match status" value="1"/>
</dbReference>
<dbReference type="SUPFAM" id="SSF82549">
    <property type="entry name" value="DAK1/DegV-like"/>
    <property type="match status" value="1"/>
</dbReference>
<dbReference type="GO" id="GO:0034012">
    <property type="term" value="F:FAD-AMP lyase (cyclizing) activity"/>
    <property type="evidence" value="ECO:0007669"/>
    <property type="project" value="UniProtKB-EC"/>
</dbReference>
<evidence type="ECO:0000256" key="14">
    <source>
        <dbReference type="ARBA" id="ARBA00048526"/>
    </source>
</evidence>
<evidence type="ECO:0000256" key="6">
    <source>
        <dbReference type="ARBA" id="ARBA00022741"/>
    </source>
</evidence>
<comment type="function">
    <text evidence="11">Catalyzes both the phosphorylation of dihydroxyacetone and of glyceraldehyde, and the splitting of ribonucleoside diphosphate-X compounds among which FAD is the best substrate. Represses IFIH1-mediated cellular antiviral response.</text>
</comment>
<accession>A0ABD2N637</accession>
<evidence type="ECO:0000256" key="11">
    <source>
        <dbReference type="ARBA" id="ARBA00045490"/>
    </source>
</evidence>
<name>A0ABD2N637_9CUCU</name>
<evidence type="ECO:0000256" key="2">
    <source>
        <dbReference type="ARBA" id="ARBA00012110"/>
    </source>
</evidence>
<sequence>MEQKLEINTEDLLLNTTVTAVSDALLGLATLNPELEILNIGNIVMQKDLKNVDKVLVMSGGASGIEPAFSHFVGKGMLAAAVQGELLVSPASRPILQTIRELAAISLRGILIIVAGNSGDLLNFGLATERAKKDQLKVIMLPVFDNYKNGDLAPCRRRGLSGIILVLKIAGAMAEDGQPIDKIHTYCQMVTDNLISISFGTKENTSRTHCTCKANSEFVVGSSGNGEAPTKKLRKSHVMELVNSLLEELLYSNKKQPFLEIRTTPVALLVNNVGGITKLEEMIFVKELIGNLDDKGVVVSRIYSGMFLGSMYFDGIMVSLLSLVQPDILKYLDYPTTALGWRSIADHRTDIKVVERRQSILQKKPRSQLIPIKGPRLRDLNAHRVKNAANFACEAIISCEKQLNKIDSELGNSNTGTRLKNAAVMFLHKFRANKAHFDLPYHFFQYLSKLCEYQLGGPIGCIFCILFEAAAVSFLPLDDLDDNLEGPVWLETLKNAVESLKRYTLARIGDNTLLDP</sequence>
<dbReference type="Gene3D" id="3.40.50.10440">
    <property type="entry name" value="Dihydroxyacetone kinase, domain 1"/>
    <property type="match status" value="1"/>
</dbReference>
<keyword evidence="7" id="KW-0418">Kinase</keyword>
<keyword evidence="19" id="KW-1185">Reference proteome</keyword>
<dbReference type="Pfam" id="PF02733">
    <property type="entry name" value="Dak1"/>
    <property type="match status" value="1"/>
</dbReference>
<organism evidence="18 19">
    <name type="scientific">Cryptolaemus montrouzieri</name>
    <dbReference type="NCBI Taxonomy" id="559131"/>
    <lineage>
        <taxon>Eukaryota</taxon>
        <taxon>Metazoa</taxon>
        <taxon>Ecdysozoa</taxon>
        <taxon>Arthropoda</taxon>
        <taxon>Hexapoda</taxon>
        <taxon>Insecta</taxon>
        <taxon>Pterygota</taxon>
        <taxon>Neoptera</taxon>
        <taxon>Endopterygota</taxon>
        <taxon>Coleoptera</taxon>
        <taxon>Polyphaga</taxon>
        <taxon>Cucujiformia</taxon>
        <taxon>Coccinelloidea</taxon>
        <taxon>Coccinellidae</taxon>
        <taxon>Scymninae</taxon>
        <taxon>Scymnini</taxon>
        <taxon>Cryptolaemus</taxon>
    </lineage>
</organism>
<dbReference type="GO" id="GO:0005524">
    <property type="term" value="F:ATP binding"/>
    <property type="evidence" value="ECO:0007669"/>
    <property type="project" value="UniProtKB-KW"/>
</dbReference>
<dbReference type="Pfam" id="PF02734">
    <property type="entry name" value="Dak2"/>
    <property type="match status" value="1"/>
</dbReference>
<evidence type="ECO:0000256" key="12">
    <source>
        <dbReference type="ARBA" id="ARBA00046681"/>
    </source>
</evidence>
<dbReference type="PROSITE" id="PS51480">
    <property type="entry name" value="DHAL"/>
    <property type="match status" value="1"/>
</dbReference>
<evidence type="ECO:0000256" key="5">
    <source>
        <dbReference type="ARBA" id="ARBA00022679"/>
    </source>
</evidence>
<dbReference type="PROSITE" id="PS51481">
    <property type="entry name" value="DHAK"/>
    <property type="match status" value="1"/>
</dbReference>
<dbReference type="AlphaFoldDB" id="A0ABD2N637"/>
<evidence type="ECO:0000256" key="1">
    <source>
        <dbReference type="ARBA" id="ARBA00012107"/>
    </source>
</evidence>
<evidence type="ECO:0000313" key="18">
    <source>
        <dbReference type="EMBL" id="KAL3274191.1"/>
    </source>
</evidence>
<comment type="catalytic activity">
    <reaction evidence="15">
        <text>dihydroxyacetone + ATP = dihydroxyacetone phosphate + ADP + H(+)</text>
        <dbReference type="Rhea" id="RHEA:15773"/>
        <dbReference type="ChEBI" id="CHEBI:15378"/>
        <dbReference type="ChEBI" id="CHEBI:16016"/>
        <dbReference type="ChEBI" id="CHEBI:30616"/>
        <dbReference type="ChEBI" id="CHEBI:57642"/>
        <dbReference type="ChEBI" id="CHEBI:456216"/>
        <dbReference type="EC" id="2.7.1.29"/>
    </reaction>
</comment>
<dbReference type="InterPro" id="IPR004007">
    <property type="entry name" value="DhaL_dom"/>
</dbReference>
<feature type="domain" description="DhaK" evidence="17">
    <location>
        <begin position="16"/>
        <end position="341"/>
    </location>
</feature>
<dbReference type="InterPro" id="IPR004006">
    <property type="entry name" value="DhaK_dom"/>
</dbReference>
<keyword evidence="6" id="KW-0547">Nucleotide-binding</keyword>
<dbReference type="PANTHER" id="PTHR28629:SF4">
    <property type="entry name" value="TRIOKINASE_FMN CYCLASE"/>
    <property type="match status" value="1"/>
</dbReference>
<evidence type="ECO:0000259" key="17">
    <source>
        <dbReference type="PROSITE" id="PS51481"/>
    </source>
</evidence>
<dbReference type="EC" id="2.7.1.28" evidence="2"/>
<evidence type="ECO:0000256" key="4">
    <source>
        <dbReference type="ARBA" id="ARBA00018932"/>
    </source>
</evidence>
<evidence type="ECO:0000256" key="9">
    <source>
        <dbReference type="ARBA" id="ARBA00023285"/>
    </source>
</evidence>
<dbReference type="Gene3D" id="1.25.40.340">
    <property type="match status" value="1"/>
</dbReference>
<comment type="catalytic activity">
    <reaction evidence="14">
        <text>FAD = riboflavin cyclic-4',5'-phosphate + AMP + H(+)</text>
        <dbReference type="Rhea" id="RHEA:13729"/>
        <dbReference type="ChEBI" id="CHEBI:15378"/>
        <dbReference type="ChEBI" id="CHEBI:57692"/>
        <dbReference type="ChEBI" id="CHEBI:76202"/>
        <dbReference type="ChEBI" id="CHEBI:456215"/>
        <dbReference type="EC" id="4.6.1.15"/>
    </reaction>
</comment>
<dbReference type="Gene3D" id="3.30.1180.20">
    <property type="entry name" value="Dihydroxyacetone kinase, domain 2"/>
    <property type="match status" value="1"/>
</dbReference>
<comment type="caution">
    <text evidence="18">The sequence shown here is derived from an EMBL/GenBank/DDBJ whole genome shotgun (WGS) entry which is preliminary data.</text>
</comment>
<evidence type="ECO:0000256" key="8">
    <source>
        <dbReference type="ARBA" id="ARBA00022840"/>
    </source>
</evidence>
<dbReference type="EC" id="2.7.1.29" evidence="1"/>
<protein>
    <recommendedName>
        <fullName evidence="4">Triokinase/FMN cyclase</fullName>
        <ecNumber evidence="2">2.7.1.28</ecNumber>
        <ecNumber evidence="1">2.7.1.29</ecNumber>
        <ecNumber evidence="3">4.6.1.15</ecNumber>
    </recommendedName>
    <alternativeName>
        <fullName evidence="10">Bifunctional ATP-dependent dihydroxyacetone kinase/FAD-AMP lyase (cyclizing)</fullName>
    </alternativeName>
</protein>
<dbReference type="InterPro" id="IPR050861">
    <property type="entry name" value="Dihydroxyacetone_Kinase"/>
</dbReference>
<dbReference type="EC" id="4.6.1.15" evidence="3"/>
<dbReference type="Proteomes" id="UP001516400">
    <property type="component" value="Unassembled WGS sequence"/>
</dbReference>